<comment type="caution">
    <text evidence="2">The sequence shown here is derived from an EMBL/GenBank/DDBJ whole genome shotgun (WGS) entry which is preliminary data.</text>
</comment>
<protein>
    <submittedName>
        <fullName evidence="2">Uncharacterized protein</fullName>
    </submittedName>
</protein>
<dbReference type="RefSeq" id="WP_153479351.1">
    <property type="nucleotide sequence ID" value="NZ_VWNA01000001.1"/>
</dbReference>
<proteinExistence type="predicted"/>
<feature type="compositionally biased region" description="Acidic residues" evidence="1">
    <location>
        <begin position="138"/>
        <end position="155"/>
    </location>
</feature>
<name>A0A6A7XZW8_9HYPH</name>
<organism evidence="2 3">
    <name type="scientific">Segnochrobactrum spirostomi</name>
    <dbReference type="NCBI Taxonomy" id="2608987"/>
    <lineage>
        <taxon>Bacteria</taxon>
        <taxon>Pseudomonadati</taxon>
        <taxon>Pseudomonadota</taxon>
        <taxon>Alphaproteobacteria</taxon>
        <taxon>Hyphomicrobiales</taxon>
        <taxon>Segnochrobactraceae</taxon>
        <taxon>Segnochrobactrum</taxon>
    </lineage>
</organism>
<dbReference type="Proteomes" id="UP000332515">
    <property type="component" value="Unassembled WGS sequence"/>
</dbReference>
<gene>
    <name evidence="2" type="ORF">F0357_04940</name>
</gene>
<keyword evidence="3" id="KW-1185">Reference proteome</keyword>
<evidence type="ECO:0000313" key="2">
    <source>
        <dbReference type="EMBL" id="MQT12025.1"/>
    </source>
</evidence>
<accession>A0A6A7XZW8</accession>
<sequence>MMATAVREEVLREELGDRDLKVRRAKDIAETAYANATVVEQLIMAQLKVAQEDPSQALKAASAIKGLSLAAAGLERLHDLKKRALGLDKMEMHDDLPDLRIHCLTDEEEDAIRRGQKTDGCDWDDTPDDGLAGVPDDGSLDEELDANEIIEEGVE</sequence>
<evidence type="ECO:0000313" key="3">
    <source>
        <dbReference type="Proteomes" id="UP000332515"/>
    </source>
</evidence>
<dbReference type="EMBL" id="VWNA01000001">
    <property type="protein sequence ID" value="MQT12025.1"/>
    <property type="molecule type" value="Genomic_DNA"/>
</dbReference>
<feature type="region of interest" description="Disordered" evidence="1">
    <location>
        <begin position="113"/>
        <end position="155"/>
    </location>
</feature>
<evidence type="ECO:0000256" key="1">
    <source>
        <dbReference type="SAM" id="MobiDB-lite"/>
    </source>
</evidence>
<dbReference type="AlphaFoldDB" id="A0A6A7XZW8"/>
<reference evidence="2 3" key="1">
    <citation type="submission" date="2019-09" db="EMBL/GenBank/DDBJ databases">
        <title>Segnochrobactrum spirostomi gen. nov., sp. nov., isolated from the ciliate Spirostomum cf. yagiui and description of a novel family, Segnochrobactraceae fam. nov. within the order Rhizobiales of the class Alphaproteobacteria.</title>
        <authorList>
            <person name="Akter S."/>
            <person name="Shazib S.U.A."/>
            <person name="Shin M.K."/>
        </authorList>
    </citation>
    <scope>NUCLEOTIDE SEQUENCE [LARGE SCALE GENOMIC DNA]</scope>
    <source>
        <strain evidence="2 3">Sp-1</strain>
    </source>
</reference>